<dbReference type="Proteomes" id="UP000515861">
    <property type="component" value="Chromosome"/>
</dbReference>
<keyword evidence="2" id="KW-1185">Reference proteome</keyword>
<dbReference type="Gene3D" id="1.25.40.10">
    <property type="entry name" value="Tetratricopeptide repeat domain"/>
    <property type="match status" value="1"/>
</dbReference>
<protein>
    <recommendedName>
        <fullName evidence="3">Tetratricopeptide repeat protein</fullName>
    </recommendedName>
</protein>
<name>A0A7G9KZK4_9SPHN</name>
<dbReference type="KEGG" id="ssau:H8M03_06950"/>
<evidence type="ECO:0000313" key="2">
    <source>
        <dbReference type="Proteomes" id="UP000515861"/>
    </source>
</evidence>
<dbReference type="RefSeq" id="WP_187478759.1">
    <property type="nucleotide sequence ID" value="NZ_CP060697.1"/>
</dbReference>
<dbReference type="AlphaFoldDB" id="A0A7G9KZK4"/>
<dbReference type="SUPFAM" id="SSF48452">
    <property type="entry name" value="TPR-like"/>
    <property type="match status" value="1"/>
</dbReference>
<sequence>MVEWFRNTNWDDDIEIAFEARLGRARQKAEYLNIQAYTLLATHPEVAANLCRRVLSLNDPYQTARAGLYLGTALAAQGEFDGAITALEGAIEAERREPMHRTAAHLDQALLVALTERHDMYDIVWERLKCERALTISDQPLTALIAHALIGSERGHDVADAAALALEIVGQLEGDDCAFPAYLSLEHIRGRLTAIK</sequence>
<organism evidence="1 2">
    <name type="scientific">Sphingomonas sabuli</name>
    <dbReference type="NCBI Taxonomy" id="2764186"/>
    <lineage>
        <taxon>Bacteria</taxon>
        <taxon>Pseudomonadati</taxon>
        <taxon>Pseudomonadota</taxon>
        <taxon>Alphaproteobacteria</taxon>
        <taxon>Sphingomonadales</taxon>
        <taxon>Sphingomonadaceae</taxon>
        <taxon>Sphingomonas</taxon>
    </lineage>
</organism>
<reference evidence="1 2" key="1">
    <citation type="submission" date="2020-08" db="EMBL/GenBank/DDBJ databases">
        <title>Sphingomonas sp. sand1-3 16S ribosomal RNA gene Genome sequencing and assembly.</title>
        <authorList>
            <person name="Kang M."/>
        </authorList>
    </citation>
    <scope>NUCLEOTIDE SEQUENCE [LARGE SCALE GENOMIC DNA]</scope>
    <source>
        <strain evidence="2">sand1-3</strain>
    </source>
</reference>
<dbReference type="InterPro" id="IPR011990">
    <property type="entry name" value="TPR-like_helical_dom_sf"/>
</dbReference>
<evidence type="ECO:0000313" key="1">
    <source>
        <dbReference type="EMBL" id="QNM81803.1"/>
    </source>
</evidence>
<dbReference type="EMBL" id="CP060697">
    <property type="protein sequence ID" value="QNM81803.1"/>
    <property type="molecule type" value="Genomic_DNA"/>
</dbReference>
<gene>
    <name evidence="1" type="ORF">H8M03_06950</name>
</gene>
<accession>A0A7G9KZK4</accession>
<proteinExistence type="predicted"/>
<evidence type="ECO:0008006" key="3">
    <source>
        <dbReference type="Google" id="ProtNLM"/>
    </source>
</evidence>